<dbReference type="Pfam" id="PF02518">
    <property type="entry name" value="HATPase_c"/>
    <property type="match status" value="1"/>
</dbReference>
<gene>
    <name evidence="9" type="ORF">MA20_06845</name>
</gene>
<dbReference type="PANTHER" id="PTHR42878:SF7">
    <property type="entry name" value="SENSOR HISTIDINE KINASE GLRK"/>
    <property type="match status" value="1"/>
</dbReference>
<dbReference type="InterPro" id="IPR004358">
    <property type="entry name" value="Sig_transdc_His_kin-like_C"/>
</dbReference>
<dbReference type="InterPro" id="IPR005467">
    <property type="entry name" value="His_kinase_dom"/>
</dbReference>
<dbReference type="PRINTS" id="PR00344">
    <property type="entry name" value="BCTRLSENSOR"/>
</dbReference>
<dbReference type="CDD" id="cd00075">
    <property type="entry name" value="HATPase"/>
    <property type="match status" value="1"/>
</dbReference>
<dbReference type="Gene3D" id="3.30.565.10">
    <property type="entry name" value="Histidine kinase-like ATPase, C-terminal domain"/>
    <property type="match status" value="1"/>
</dbReference>
<feature type="domain" description="Histidine kinase" evidence="8">
    <location>
        <begin position="1"/>
        <end position="169"/>
    </location>
</feature>
<evidence type="ECO:0000313" key="9">
    <source>
        <dbReference type="EMBL" id="KGT80338.1"/>
    </source>
</evidence>
<evidence type="ECO:0000256" key="2">
    <source>
        <dbReference type="ARBA" id="ARBA00012438"/>
    </source>
</evidence>
<keyword evidence="4" id="KW-0547">Nucleotide-binding</keyword>
<sequence>MKGQLDQLVGAVRLHERAKHMQLLPVGLEPLLRQARRESESFAIEKGIEIRMVPSRSLVTSDAFLLGAILRNLISNAIKYTRPGGRILVGCRHLGTSIRIDVIDTGIGMTNDQMSRIFEAFTRLDSTETDGLGIGLFIVRRTTAILGHRIDVSSAPSRGTCFSVLAEKA</sequence>
<evidence type="ECO:0000256" key="4">
    <source>
        <dbReference type="ARBA" id="ARBA00022741"/>
    </source>
</evidence>
<dbReference type="Proteomes" id="UP000030377">
    <property type="component" value="Unassembled WGS sequence"/>
</dbReference>
<evidence type="ECO:0000256" key="7">
    <source>
        <dbReference type="ARBA" id="ARBA00023012"/>
    </source>
</evidence>
<dbReference type="GO" id="GO:0007234">
    <property type="term" value="P:osmosensory signaling via phosphorelay pathway"/>
    <property type="evidence" value="ECO:0007669"/>
    <property type="project" value="TreeGrafter"/>
</dbReference>
<name>A0A0A3Z354_BRAJP</name>
<keyword evidence="5" id="KW-0418">Kinase</keyword>
<organism evidence="9 10">
    <name type="scientific">Bradyrhizobium japonicum</name>
    <dbReference type="NCBI Taxonomy" id="375"/>
    <lineage>
        <taxon>Bacteria</taxon>
        <taxon>Pseudomonadati</taxon>
        <taxon>Pseudomonadota</taxon>
        <taxon>Alphaproteobacteria</taxon>
        <taxon>Hyphomicrobiales</taxon>
        <taxon>Nitrobacteraceae</taxon>
        <taxon>Bradyrhizobium</taxon>
    </lineage>
</organism>
<dbReference type="InterPro" id="IPR036890">
    <property type="entry name" value="HATPase_C_sf"/>
</dbReference>
<comment type="catalytic activity">
    <reaction evidence="1">
        <text>ATP + protein L-histidine = ADP + protein N-phospho-L-histidine.</text>
        <dbReference type="EC" id="2.7.13.3"/>
    </reaction>
</comment>
<dbReference type="EMBL" id="JRPN01000004">
    <property type="protein sequence ID" value="KGT80338.1"/>
    <property type="molecule type" value="Genomic_DNA"/>
</dbReference>
<dbReference type="GO" id="GO:0004673">
    <property type="term" value="F:protein histidine kinase activity"/>
    <property type="evidence" value="ECO:0007669"/>
    <property type="project" value="UniProtKB-EC"/>
</dbReference>
<dbReference type="SUPFAM" id="SSF55874">
    <property type="entry name" value="ATPase domain of HSP90 chaperone/DNA topoisomerase II/histidine kinase"/>
    <property type="match status" value="1"/>
</dbReference>
<comment type="caution">
    <text evidence="9">The sequence shown here is derived from an EMBL/GenBank/DDBJ whole genome shotgun (WGS) entry which is preliminary data.</text>
</comment>
<dbReference type="PROSITE" id="PS50109">
    <property type="entry name" value="HIS_KIN"/>
    <property type="match status" value="1"/>
</dbReference>
<dbReference type="GO" id="GO:0000156">
    <property type="term" value="F:phosphorelay response regulator activity"/>
    <property type="evidence" value="ECO:0007669"/>
    <property type="project" value="TreeGrafter"/>
</dbReference>
<keyword evidence="3" id="KW-0808">Transferase</keyword>
<evidence type="ECO:0000259" key="8">
    <source>
        <dbReference type="PROSITE" id="PS50109"/>
    </source>
</evidence>
<dbReference type="GO" id="GO:0005524">
    <property type="term" value="F:ATP binding"/>
    <property type="evidence" value="ECO:0007669"/>
    <property type="project" value="UniProtKB-KW"/>
</dbReference>
<keyword evidence="6" id="KW-0067">ATP-binding</keyword>
<proteinExistence type="predicted"/>
<evidence type="ECO:0000256" key="5">
    <source>
        <dbReference type="ARBA" id="ARBA00022777"/>
    </source>
</evidence>
<accession>A0A0A3Z354</accession>
<evidence type="ECO:0000313" key="10">
    <source>
        <dbReference type="Proteomes" id="UP000030377"/>
    </source>
</evidence>
<dbReference type="InterPro" id="IPR003594">
    <property type="entry name" value="HATPase_dom"/>
</dbReference>
<reference evidence="9 10" key="1">
    <citation type="submission" date="2014-09" db="EMBL/GenBank/DDBJ databases">
        <title>Draft genome of Bradyrhizobium japonicum Is-34.</title>
        <authorList>
            <person name="Tsurumaru H."/>
            <person name="Yamakawa T."/>
            <person name="Hashimoto S."/>
            <person name="Okizaki K."/>
            <person name="Kanesaki Y."/>
            <person name="Yoshikawa H."/>
            <person name="Yajima S."/>
        </authorList>
    </citation>
    <scope>NUCLEOTIDE SEQUENCE [LARGE SCALE GENOMIC DNA]</scope>
    <source>
        <strain evidence="9 10">Is-34</strain>
    </source>
</reference>
<dbReference type="EC" id="2.7.13.3" evidence="2"/>
<evidence type="ECO:0000256" key="6">
    <source>
        <dbReference type="ARBA" id="ARBA00022840"/>
    </source>
</evidence>
<dbReference type="PANTHER" id="PTHR42878">
    <property type="entry name" value="TWO-COMPONENT HISTIDINE KINASE"/>
    <property type="match status" value="1"/>
</dbReference>
<evidence type="ECO:0000256" key="3">
    <source>
        <dbReference type="ARBA" id="ARBA00022679"/>
    </source>
</evidence>
<dbReference type="AlphaFoldDB" id="A0A0A3Z354"/>
<keyword evidence="7" id="KW-0902">Two-component regulatory system</keyword>
<dbReference type="InterPro" id="IPR050351">
    <property type="entry name" value="BphY/WalK/GraS-like"/>
</dbReference>
<evidence type="ECO:0000256" key="1">
    <source>
        <dbReference type="ARBA" id="ARBA00000085"/>
    </source>
</evidence>
<dbReference type="GO" id="GO:0030295">
    <property type="term" value="F:protein kinase activator activity"/>
    <property type="evidence" value="ECO:0007669"/>
    <property type="project" value="TreeGrafter"/>
</dbReference>
<dbReference type="SMART" id="SM00387">
    <property type="entry name" value="HATPase_c"/>
    <property type="match status" value="1"/>
</dbReference>
<protein>
    <recommendedName>
        <fullName evidence="2">histidine kinase</fullName>
        <ecNumber evidence="2">2.7.13.3</ecNumber>
    </recommendedName>
</protein>